<organism evidence="2 3">
    <name type="scientific">Fulvivirga kasyanovii</name>
    <dbReference type="NCBI Taxonomy" id="396812"/>
    <lineage>
        <taxon>Bacteria</taxon>
        <taxon>Pseudomonadati</taxon>
        <taxon>Bacteroidota</taxon>
        <taxon>Cytophagia</taxon>
        <taxon>Cytophagales</taxon>
        <taxon>Fulvivirgaceae</taxon>
        <taxon>Fulvivirga</taxon>
    </lineage>
</organism>
<reference evidence="2 3" key="1">
    <citation type="submission" date="2019-02" db="EMBL/GenBank/DDBJ databases">
        <authorList>
            <person name="Goldberg S.R."/>
            <person name="Haltli B.A."/>
            <person name="Correa H."/>
            <person name="Russell K.G."/>
        </authorList>
    </citation>
    <scope>NUCLEOTIDE SEQUENCE [LARGE SCALE GENOMIC DNA]</scope>
    <source>
        <strain evidence="2 3">JCM 16186</strain>
    </source>
</reference>
<feature type="transmembrane region" description="Helical" evidence="1">
    <location>
        <begin position="40"/>
        <end position="68"/>
    </location>
</feature>
<keyword evidence="3" id="KW-1185">Reference proteome</keyword>
<keyword evidence="1" id="KW-1133">Transmembrane helix</keyword>
<comment type="caution">
    <text evidence="2">The sequence shown here is derived from an EMBL/GenBank/DDBJ whole genome shotgun (WGS) entry which is preliminary data.</text>
</comment>
<feature type="transmembrane region" description="Helical" evidence="1">
    <location>
        <begin position="151"/>
        <end position="168"/>
    </location>
</feature>
<protein>
    <submittedName>
        <fullName evidence="2">Uncharacterized protein</fullName>
    </submittedName>
</protein>
<dbReference type="RefSeq" id="WP_155175026.1">
    <property type="nucleotide sequence ID" value="NZ_BAAAFL010000068.1"/>
</dbReference>
<sequence>MITMEFEEMKRIWDTQNNEPVYAINEEALRKRIEGKKKQVSYTTGLSELIIIGANILAAGIIMVSGAIEGKQSTFAYLLAAAMVLTAVFMAVSRIRRMRSEDRFEASMLGDLDHAIANARYQVWLATAGRWGLLPIALFTTLSVWDDGTTWWKLLLVLAFFVAAYFLSGKEYKCIKHRKNKLEALRDNLQKQN</sequence>
<keyword evidence="1" id="KW-0472">Membrane</keyword>
<name>A0ABW9RUR4_9BACT</name>
<evidence type="ECO:0000256" key="1">
    <source>
        <dbReference type="SAM" id="Phobius"/>
    </source>
</evidence>
<proteinExistence type="predicted"/>
<evidence type="ECO:0000313" key="3">
    <source>
        <dbReference type="Proteomes" id="UP000798808"/>
    </source>
</evidence>
<evidence type="ECO:0000313" key="2">
    <source>
        <dbReference type="EMBL" id="MTI27969.1"/>
    </source>
</evidence>
<dbReference type="EMBL" id="SMLW01000649">
    <property type="protein sequence ID" value="MTI27969.1"/>
    <property type="molecule type" value="Genomic_DNA"/>
</dbReference>
<dbReference type="Proteomes" id="UP000798808">
    <property type="component" value="Unassembled WGS sequence"/>
</dbReference>
<feature type="transmembrane region" description="Helical" evidence="1">
    <location>
        <begin position="74"/>
        <end position="93"/>
    </location>
</feature>
<gene>
    <name evidence="2" type="ORF">E1163_23630</name>
</gene>
<keyword evidence="1" id="KW-0812">Transmembrane</keyword>
<accession>A0ABW9RUR4</accession>
<feature type="transmembrane region" description="Helical" evidence="1">
    <location>
        <begin position="123"/>
        <end position="145"/>
    </location>
</feature>